<keyword evidence="3" id="KW-1185">Reference proteome</keyword>
<feature type="region of interest" description="Disordered" evidence="1">
    <location>
        <begin position="1"/>
        <end position="87"/>
    </location>
</feature>
<reference evidence="2 3" key="1">
    <citation type="submission" date="2023-11" db="EMBL/GenBank/DDBJ databases">
        <authorList>
            <person name="Hedman E."/>
            <person name="Englund M."/>
            <person name="Stromberg M."/>
            <person name="Nyberg Akerstrom W."/>
            <person name="Nylinder S."/>
            <person name="Jareborg N."/>
            <person name="Kallberg Y."/>
            <person name="Kronander E."/>
        </authorList>
    </citation>
    <scope>NUCLEOTIDE SEQUENCE [LARGE SCALE GENOMIC DNA]</scope>
</reference>
<dbReference type="Proteomes" id="UP001314205">
    <property type="component" value="Unassembled WGS sequence"/>
</dbReference>
<proteinExistence type="predicted"/>
<accession>A0AAV1LZ34</accession>
<name>A0AAV1LZ34_9NEOP</name>
<comment type="caution">
    <text evidence="2">The sequence shown here is derived from an EMBL/GenBank/DDBJ whole genome shotgun (WGS) entry which is preliminary data.</text>
</comment>
<evidence type="ECO:0000313" key="3">
    <source>
        <dbReference type="Proteomes" id="UP001314205"/>
    </source>
</evidence>
<sequence length="87" mass="9389">MHKRGRIFTVTRPVGTKRPPPAMLHSLNALAGKISPGGGLDTNANRHTHPNRNHKMSSPSSPYSKPNPPPPSPEYAGQPEHPRSGVE</sequence>
<gene>
    <name evidence="2" type="ORF">PARMNEM_LOCUS19421</name>
</gene>
<organism evidence="2 3">
    <name type="scientific">Parnassius mnemosyne</name>
    <name type="common">clouded apollo</name>
    <dbReference type="NCBI Taxonomy" id="213953"/>
    <lineage>
        <taxon>Eukaryota</taxon>
        <taxon>Metazoa</taxon>
        <taxon>Ecdysozoa</taxon>
        <taxon>Arthropoda</taxon>
        <taxon>Hexapoda</taxon>
        <taxon>Insecta</taxon>
        <taxon>Pterygota</taxon>
        <taxon>Neoptera</taxon>
        <taxon>Endopterygota</taxon>
        <taxon>Lepidoptera</taxon>
        <taxon>Glossata</taxon>
        <taxon>Ditrysia</taxon>
        <taxon>Papilionoidea</taxon>
        <taxon>Papilionidae</taxon>
        <taxon>Parnassiinae</taxon>
        <taxon>Parnassini</taxon>
        <taxon>Parnassius</taxon>
        <taxon>Driopa</taxon>
    </lineage>
</organism>
<feature type="compositionally biased region" description="Basic residues" evidence="1">
    <location>
        <begin position="46"/>
        <end position="55"/>
    </location>
</feature>
<evidence type="ECO:0000313" key="2">
    <source>
        <dbReference type="EMBL" id="CAK1600701.1"/>
    </source>
</evidence>
<evidence type="ECO:0000256" key="1">
    <source>
        <dbReference type="SAM" id="MobiDB-lite"/>
    </source>
</evidence>
<dbReference type="AlphaFoldDB" id="A0AAV1LZ34"/>
<dbReference type="EMBL" id="CAVLGL010000126">
    <property type="protein sequence ID" value="CAK1600701.1"/>
    <property type="molecule type" value="Genomic_DNA"/>
</dbReference>
<protein>
    <submittedName>
        <fullName evidence="2">Uncharacterized protein</fullName>
    </submittedName>
</protein>